<dbReference type="EMBL" id="GGEC01055676">
    <property type="protein sequence ID" value="MBX36160.1"/>
    <property type="molecule type" value="Transcribed_RNA"/>
</dbReference>
<accession>A0A2P2N122</accession>
<sequence>MRPTAQIMFLIRYQGSQSFWSAKLYYFSQLVWSMVYF</sequence>
<evidence type="ECO:0000313" key="1">
    <source>
        <dbReference type="EMBL" id="MBX36160.1"/>
    </source>
</evidence>
<reference evidence="1" key="1">
    <citation type="submission" date="2018-02" db="EMBL/GenBank/DDBJ databases">
        <title>Rhizophora mucronata_Transcriptome.</title>
        <authorList>
            <person name="Meera S.P."/>
            <person name="Sreeshan A."/>
            <person name="Augustine A."/>
        </authorList>
    </citation>
    <scope>NUCLEOTIDE SEQUENCE</scope>
    <source>
        <tissue evidence="1">Leaf</tissue>
    </source>
</reference>
<proteinExistence type="predicted"/>
<protein>
    <submittedName>
        <fullName evidence="1">Uncharacterized protein</fullName>
    </submittedName>
</protein>
<organism evidence="1">
    <name type="scientific">Rhizophora mucronata</name>
    <name type="common">Asiatic mangrove</name>
    <dbReference type="NCBI Taxonomy" id="61149"/>
    <lineage>
        <taxon>Eukaryota</taxon>
        <taxon>Viridiplantae</taxon>
        <taxon>Streptophyta</taxon>
        <taxon>Embryophyta</taxon>
        <taxon>Tracheophyta</taxon>
        <taxon>Spermatophyta</taxon>
        <taxon>Magnoliopsida</taxon>
        <taxon>eudicotyledons</taxon>
        <taxon>Gunneridae</taxon>
        <taxon>Pentapetalae</taxon>
        <taxon>rosids</taxon>
        <taxon>fabids</taxon>
        <taxon>Malpighiales</taxon>
        <taxon>Rhizophoraceae</taxon>
        <taxon>Rhizophora</taxon>
    </lineage>
</organism>
<dbReference type="AlphaFoldDB" id="A0A2P2N122"/>
<name>A0A2P2N122_RHIMU</name>